<keyword evidence="2 5" id="KW-0732">Signal</keyword>
<evidence type="ECO:0000256" key="5">
    <source>
        <dbReference type="SAM" id="SignalP"/>
    </source>
</evidence>
<name>A0A8T9PY85_9BACT</name>
<evidence type="ECO:0000313" key="8">
    <source>
        <dbReference type="EMBL" id="UOQ70376.1"/>
    </source>
</evidence>
<dbReference type="InterPro" id="IPR013783">
    <property type="entry name" value="Ig-like_fold"/>
</dbReference>
<dbReference type="PANTHER" id="PTHR39210">
    <property type="entry name" value="HEPARIN-SULFATE LYASE"/>
    <property type="match status" value="1"/>
</dbReference>
<organism evidence="8 9">
    <name type="scientific">Hymenobacter cellulosilyticus</name>
    <dbReference type="NCBI Taxonomy" id="2932248"/>
    <lineage>
        <taxon>Bacteria</taxon>
        <taxon>Pseudomonadati</taxon>
        <taxon>Bacteroidota</taxon>
        <taxon>Cytophagia</taxon>
        <taxon>Cytophagales</taxon>
        <taxon>Hymenobacteraceae</taxon>
        <taxon>Hymenobacter</taxon>
    </lineage>
</organism>
<dbReference type="Gene3D" id="2.70.98.70">
    <property type="match status" value="1"/>
</dbReference>
<evidence type="ECO:0000313" key="9">
    <source>
        <dbReference type="Proteomes" id="UP000831796"/>
    </source>
</evidence>
<feature type="domain" description="Heparinase II/III-like C-terminal" evidence="6">
    <location>
        <begin position="407"/>
        <end position="565"/>
    </location>
</feature>
<dbReference type="NCBIfam" id="TIGR04183">
    <property type="entry name" value="Por_Secre_tail"/>
    <property type="match status" value="1"/>
</dbReference>
<keyword evidence="9" id="KW-1185">Reference proteome</keyword>
<dbReference type="InterPro" id="IPR012480">
    <property type="entry name" value="Hepar_II_III_C"/>
</dbReference>
<dbReference type="SUPFAM" id="SSF48230">
    <property type="entry name" value="Chondroitin AC/alginate lyase"/>
    <property type="match status" value="1"/>
</dbReference>
<evidence type="ECO:0000256" key="3">
    <source>
        <dbReference type="ARBA" id="ARBA00022764"/>
    </source>
</evidence>
<dbReference type="InterPro" id="IPR026444">
    <property type="entry name" value="Secre_tail"/>
</dbReference>
<feature type="chain" id="PRO_5035875836" evidence="5">
    <location>
        <begin position="21"/>
        <end position="992"/>
    </location>
</feature>
<evidence type="ECO:0000259" key="7">
    <source>
        <dbReference type="Pfam" id="PF18962"/>
    </source>
</evidence>
<gene>
    <name evidence="8" type="ORF">MUN79_16700</name>
</gene>
<protein>
    <submittedName>
        <fullName evidence="8">Heparinase II/III family protein</fullName>
    </submittedName>
</protein>
<accession>A0A8T9PY85</accession>
<feature type="signal peptide" evidence="5">
    <location>
        <begin position="1"/>
        <end position="20"/>
    </location>
</feature>
<reference evidence="8" key="1">
    <citation type="submission" date="2022-04" db="EMBL/GenBank/DDBJ databases">
        <title>Hymenobacter sp. isolated from the air.</title>
        <authorList>
            <person name="Won M."/>
            <person name="Lee C.-M."/>
            <person name="Woen H.-Y."/>
            <person name="Kwon S.-W."/>
        </authorList>
    </citation>
    <scope>NUCLEOTIDE SEQUENCE</scope>
    <source>
        <strain evidence="8">5116S-3</strain>
    </source>
</reference>
<dbReference type="AlphaFoldDB" id="A0A8T9PY85"/>
<evidence type="ECO:0000256" key="4">
    <source>
        <dbReference type="ARBA" id="ARBA00023239"/>
    </source>
</evidence>
<dbReference type="GO" id="GO:0016829">
    <property type="term" value="F:lyase activity"/>
    <property type="evidence" value="ECO:0007669"/>
    <property type="project" value="UniProtKB-KW"/>
</dbReference>
<feature type="domain" description="Secretion system C-terminal sorting" evidence="7">
    <location>
        <begin position="917"/>
        <end position="982"/>
    </location>
</feature>
<dbReference type="GO" id="GO:0042597">
    <property type="term" value="C:periplasmic space"/>
    <property type="evidence" value="ECO:0007669"/>
    <property type="project" value="UniProtKB-SubCell"/>
</dbReference>
<dbReference type="InterPro" id="IPR008929">
    <property type="entry name" value="Chondroitin_lyas"/>
</dbReference>
<keyword evidence="4" id="KW-0456">Lyase</keyword>
<dbReference type="EMBL" id="CP095046">
    <property type="protein sequence ID" value="UOQ70376.1"/>
    <property type="molecule type" value="Genomic_DNA"/>
</dbReference>
<dbReference type="KEGG" id="hcu:MUN79_16700"/>
<evidence type="ECO:0000259" key="6">
    <source>
        <dbReference type="Pfam" id="PF07940"/>
    </source>
</evidence>
<evidence type="ECO:0000256" key="1">
    <source>
        <dbReference type="ARBA" id="ARBA00004418"/>
    </source>
</evidence>
<dbReference type="PANTHER" id="PTHR39210:SF1">
    <property type="entry name" value="HEPARIN-SULFATE LYASE"/>
    <property type="match status" value="1"/>
</dbReference>
<dbReference type="Proteomes" id="UP000831796">
    <property type="component" value="Chromosome"/>
</dbReference>
<dbReference type="Pfam" id="PF18962">
    <property type="entry name" value="Por_Secre_tail"/>
    <property type="match status" value="1"/>
</dbReference>
<proteinExistence type="predicted"/>
<comment type="subcellular location">
    <subcellularLocation>
        <location evidence="1">Periplasm</location>
    </subcellularLocation>
</comment>
<sequence length="992" mass="106681">MKHVAATLYLLFLLISTGRAQTGSWNPPGADLAYPRTLLRAAAVPEVQAALLQPTGRTLYQGLYQSAVSSPPADNTSTDGRHRRATLAKNAAFVALLDRKAENGAISPLTAAEKATLIATTRGLLETINTDVEVFATLSNLSSYNEWQWRSKDLIDYLIAYDLLRGAGETDNSLTAAKRRLQEFAGNLDSQAVKPFRPVSFASYEFFKQVKNNHALMTAAALGMAAVVLNDVGSATHVSRRPTSWINHGLYNIDNVLWQDAQRQSDPTKVAGYAEGPYYFKYAFLNCLPFFRAMGNFLPDNTLTYSFGGTSRPIRNPYYDPRYDQLYDWITAILLPDGRLPALEDSFVDMGMPELALTGKSRYLKPLHLGSLSGRQLNSLTAQLRDVSVDMRAAYLAANLTPTAPTNTTLTALPHSGNLVFRSGNDSLATYLHLNGKGGTAQANSGGHSQADASSFLLYAHGQLLALDPGYLSYGRRDSLGQATNHNMLLVDNAGPAIGAPSAPNDAPASIRAAFQTDKLTYGEVQTAYKSATITRKTLFIRNSYYLLADFVQAAAAHTYTWQLHGYGLENGPAATGTFTDNLAGHEGTWQKNGVSLLAHVTATGGASGYTKATNRHELTYNTSEKHTTLLVQKSGAASTQFLAALVPFNSTAPLLTTTSTASTAAVTARGEYQDLAFAQADTVLTTDASSLLPQPVKADGLVNFFSLDAAGNFAQLFLEQGKVLYYGAAPVVQSTKRATLSWQRTSSNTYAGYVSRATTLTIPMSSAPSSVTGPGVTGFQYDAATQQLSLTLTMAADFRVTMPVTNGNVLPVELTGFTASRMGSAARLSWQTASELRNRGFAVERRTTAESQFHEIGFVSGRGTTSNSQRYQYKDDAAPTEAVYYRLRQLNEDGTTAYSPVVVLAATAATPVLSVSPVPAQDFLQITLSGVLAANTEVTLLDQQGRPVLRQTVRGEARLEVSSLAAGLYFLRATDAAGNVVGKPQKVLIAR</sequence>
<dbReference type="RefSeq" id="WP_244673798.1">
    <property type="nucleotide sequence ID" value="NZ_CP095046.1"/>
</dbReference>
<dbReference type="Gene3D" id="2.60.40.10">
    <property type="entry name" value="Immunoglobulins"/>
    <property type="match status" value="1"/>
</dbReference>
<evidence type="ECO:0000256" key="2">
    <source>
        <dbReference type="ARBA" id="ARBA00022729"/>
    </source>
</evidence>
<dbReference type="Gene3D" id="1.50.10.100">
    <property type="entry name" value="Chondroitin AC/alginate lyase"/>
    <property type="match status" value="1"/>
</dbReference>
<dbReference type="Pfam" id="PF07940">
    <property type="entry name" value="Hepar_II_III_C"/>
    <property type="match status" value="1"/>
</dbReference>
<keyword evidence="3" id="KW-0574">Periplasm</keyword>